<dbReference type="PANTHER" id="PTHR23048:SF0">
    <property type="entry name" value="CALMODULIN LIKE 3"/>
    <property type="match status" value="1"/>
</dbReference>
<gene>
    <name evidence="3" type="ORF">GSTUAT00001475001</name>
</gene>
<name>A0A292Q4Q5_9PEZI</name>
<reference evidence="3" key="1">
    <citation type="submission" date="2015-10" db="EMBL/GenBank/DDBJ databases">
        <authorList>
            <person name="Regsiter A."/>
            <person name="william w."/>
        </authorList>
    </citation>
    <scope>NUCLEOTIDE SEQUENCE</scope>
    <source>
        <strain evidence="3">Montdore</strain>
    </source>
</reference>
<dbReference type="InterPro" id="IPR011992">
    <property type="entry name" value="EF-hand-dom_pair"/>
</dbReference>
<dbReference type="Proteomes" id="UP001412239">
    <property type="component" value="Unassembled WGS sequence"/>
</dbReference>
<dbReference type="InterPro" id="IPR050230">
    <property type="entry name" value="CALM/Myosin/TropC-like"/>
</dbReference>
<dbReference type="SUPFAM" id="SSF47473">
    <property type="entry name" value="EF-hand"/>
    <property type="match status" value="1"/>
</dbReference>
<evidence type="ECO:0000313" key="3">
    <source>
        <dbReference type="EMBL" id="CUS14424.1"/>
    </source>
</evidence>
<sequence length="207" mass="23543">MVFSHPLCYICRWWVTADASYQSQPPKKRSRASRASKLVAELDLTPEEEEEVAEVWSMYVDEEASEDIGEEVIATKDVRRVLIGMGFESSKEEMNEILEIVDPDDEGLVTYERFLPVASLKLKDRDVHEEAEKAFQIFTAGQPGPITMEHLRRVADRLKEDVTDDQLREMLAVACTKEISRGVDLLVTPHCDLKTLLTLSIGMISKR</sequence>
<dbReference type="Gene3D" id="1.10.238.10">
    <property type="entry name" value="EF-hand"/>
    <property type="match status" value="2"/>
</dbReference>
<dbReference type="EMBL" id="LN890959">
    <property type="protein sequence ID" value="CUS14424.1"/>
    <property type="molecule type" value="Genomic_DNA"/>
</dbReference>
<organism evidence="3 4">
    <name type="scientific">Tuber aestivum</name>
    <name type="common">summer truffle</name>
    <dbReference type="NCBI Taxonomy" id="59557"/>
    <lineage>
        <taxon>Eukaryota</taxon>
        <taxon>Fungi</taxon>
        <taxon>Dikarya</taxon>
        <taxon>Ascomycota</taxon>
        <taxon>Pezizomycotina</taxon>
        <taxon>Pezizomycetes</taxon>
        <taxon>Pezizales</taxon>
        <taxon>Tuberaceae</taxon>
        <taxon>Tuber</taxon>
    </lineage>
</organism>
<dbReference type="FunFam" id="1.10.238.10:FF:000001">
    <property type="entry name" value="Calmodulin 1"/>
    <property type="match status" value="1"/>
</dbReference>
<evidence type="ECO:0000313" key="4">
    <source>
        <dbReference type="Proteomes" id="UP001412239"/>
    </source>
</evidence>
<evidence type="ECO:0000256" key="2">
    <source>
        <dbReference type="ARBA" id="ARBA00022737"/>
    </source>
</evidence>
<dbReference type="AlphaFoldDB" id="A0A292Q4Q5"/>
<proteinExistence type="predicted"/>
<accession>A0A292Q4Q5</accession>
<evidence type="ECO:0000256" key="1">
    <source>
        <dbReference type="ARBA" id="ARBA00020786"/>
    </source>
</evidence>
<keyword evidence="2" id="KW-0677">Repeat</keyword>
<dbReference type="GO" id="GO:0016460">
    <property type="term" value="C:myosin II complex"/>
    <property type="evidence" value="ECO:0007669"/>
    <property type="project" value="TreeGrafter"/>
</dbReference>
<protein>
    <recommendedName>
        <fullName evidence="1">Calmodulin</fullName>
    </recommendedName>
</protein>
<keyword evidence="4" id="KW-1185">Reference proteome</keyword>
<dbReference type="PANTHER" id="PTHR23048">
    <property type="entry name" value="MYOSIN LIGHT CHAIN 1, 3"/>
    <property type="match status" value="1"/>
</dbReference>